<keyword evidence="1" id="KW-0472">Membrane</keyword>
<evidence type="ECO:0000313" key="3">
    <source>
        <dbReference type="EMBL" id="QHT98632.1"/>
    </source>
</evidence>
<feature type="transmembrane region" description="Helical" evidence="1">
    <location>
        <begin position="5"/>
        <end position="24"/>
    </location>
</feature>
<evidence type="ECO:0000259" key="2">
    <source>
        <dbReference type="Pfam" id="PF12146"/>
    </source>
</evidence>
<keyword evidence="1" id="KW-0812">Transmembrane</keyword>
<dbReference type="InterPro" id="IPR022742">
    <property type="entry name" value="Hydrolase_4"/>
</dbReference>
<dbReference type="PANTHER" id="PTHR12277">
    <property type="entry name" value="ALPHA/BETA HYDROLASE DOMAIN-CONTAINING PROTEIN"/>
    <property type="match status" value="1"/>
</dbReference>
<dbReference type="SUPFAM" id="SSF53474">
    <property type="entry name" value="alpha/beta-Hydrolases"/>
    <property type="match status" value="1"/>
</dbReference>
<protein>
    <recommendedName>
        <fullName evidence="2">Serine aminopeptidase S33 domain-containing protein</fullName>
    </recommendedName>
</protein>
<organism evidence="3">
    <name type="scientific">viral metagenome</name>
    <dbReference type="NCBI Taxonomy" id="1070528"/>
    <lineage>
        <taxon>unclassified sequences</taxon>
        <taxon>metagenomes</taxon>
        <taxon>organismal metagenomes</taxon>
    </lineage>
</organism>
<evidence type="ECO:0000256" key="1">
    <source>
        <dbReference type="SAM" id="Phobius"/>
    </source>
</evidence>
<dbReference type="EMBL" id="MN740294">
    <property type="protein sequence ID" value="QHT98632.1"/>
    <property type="molecule type" value="Genomic_DNA"/>
</dbReference>
<dbReference type="Gene3D" id="3.40.50.1820">
    <property type="entry name" value="alpha/beta hydrolase"/>
    <property type="match status" value="1"/>
</dbReference>
<proteinExistence type="predicted"/>
<feature type="domain" description="Serine aminopeptidase S33" evidence="2">
    <location>
        <begin position="61"/>
        <end position="189"/>
    </location>
</feature>
<reference evidence="3" key="1">
    <citation type="journal article" date="2020" name="Nature">
        <title>Giant virus diversity and host interactions through global metagenomics.</title>
        <authorList>
            <person name="Schulz F."/>
            <person name="Roux S."/>
            <person name="Paez-Espino D."/>
            <person name="Jungbluth S."/>
            <person name="Walsh D.A."/>
            <person name="Denef V.J."/>
            <person name="McMahon K.D."/>
            <person name="Konstantinidis K.T."/>
            <person name="Eloe-Fadrosh E.A."/>
            <person name="Kyrpides N.C."/>
            <person name="Woyke T."/>
        </authorList>
    </citation>
    <scope>NUCLEOTIDE SEQUENCE</scope>
    <source>
        <strain evidence="3">GVMAG-M-3300025676-16</strain>
    </source>
</reference>
<dbReference type="PANTHER" id="PTHR12277:SF81">
    <property type="entry name" value="PROTEIN ABHD13"/>
    <property type="match status" value="1"/>
</dbReference>
<sequence length="250" mass="29017">MNIDIVCKIIFTILVVIFIVTTVVKRFCYFKPIEKYKETQEDYTIFKHNHIVGWLLKNKDSDKIVMFCHGYNGNISHRENKYIELFKMGYTVLTFDYSGFGKTSGIPSEQRLYEDASSILSMIKKTYENKNILIYGESMGCPVAIYVARRFNLGLVILESPLISIKGVIDNKHCLLKLVSFLFNDFDIKKYLLGYKGKILLLHSTDDEVVPYDSIFTINNHITKHIPMTGSHKFPNIPWDKIQEFINESN</sequence>
<accession>A0A6C0IZW6</accession>
<dbReference type="AlphaFoldDB" id="A0A6C0IZW6"/>
<dbReference type="InterPro" id="IPR029058">
    <property type="entry name" value="AB_hydrolase_fold"/>
</dbReference>
<dbReference type="Pfam" id="PF12146">
    <property type="entry name" value="Hydrolase_4"/>
    <property type="match status" value="1"/>
</dbReference>
<keyword evidence="1" id="KW-1133">Transmembrane helix</keyword>
<name>A0A6C0IZW6_9ZZZZ</name>